<keyword evidence="1" id="KW-0472">Membrane</keyword>
<gene>
    <name evidence="2" type="ORF">NHU_03434</name>
</gene>
<keyword evidence="1" id="KW-1133">Transmembrane helix</keyword>
<protein>
    <submittedName>
        <fullName evidence="2">Drug resistance MFS transporter drug:H+ antiporter-2 family</fullName>
    </submittedName>
</protein>
<proteinExistence type="predicted"/>
<dbReference type="Proteomes" id="UP000064912">
    <property type="component" value="Chromosome"/>
</dbReference>
<accession>A0A0D6B5Z1</accession>
<sequence>MNLPQILYAVILFGAFLAGAAGLDAWVIVVIAALAVVANVFDPTARQKRADEGKTLIKALPMIVVNQVIWTNLAFLIGLGVAWPFGGRIVALPVLVPLIVSAIGCAGALAAGMKPGPKA</sequence>
<dbReference type="AlphaFoldDB" id="A0A0D6B5Z1"/>
<feature type="transmembrane region" description="Helical" evidence="1">
    <location>
        <begin position="6"/>
        <end position="38"/>
    </location>
</feature>
<organism evidence="2 3">
    <name type="scientific">Rhodovulum sulfidophilum</name>
    <name type="common">Rhodobacter sulfidophilus</name>
    <dbReference type="NCBI Taxonomy" id="35806"/>
    <lineage>
        <taxon>Bacteria</taxon>
        <taxon>Pseudomonadati</taxon>
        <taxon>Pseudomonadota</taxon>
        <taxon>Alphaproteobacteria</taxon>
        <taxon>Rhodobacterales</taxon>
        <taxon>Paracoccaceae</taxon>
        <taxon>Rhodovulum</taxon>
    </lineage>
</organism>
<name>A0A0D6B5Z1_RHOSU</name>
<keyword evidence="1" id="KW-0812">Transmembrane</keyword>
<dbReference type="PATRIC" id="fig|35806.4.peg.3526"/>
<evidence type="ECO:0000313" key="2">
    <source>
        <dbReference type="EMBL" id="BAQ70568.1"/>
    </source>
</evidence>
<dbReference type="EMBL" id="AP014800">
    <property type="protein sequence ID" value="BAQ70568.1"/>
    <property type="molecule type" value="Genomic_DNA"/>
</dbReference>
<reference evidence="2 3" key="1">
    <citation type="submission" date="2015-02" db="EMBL/GenBank/DDBJ databases">
        <title>Genome sequene of Rhodovulum sulfidophilum DSM 2351.</title>
        <authorList>
            <person name="Nagao N."/>
        </authorList>
    </citation>
    <scope>NUCLEOTIDE SEQUENCE [LARGE SCALE GENOMIC DNA]</scope>
    <source>
        <strain evidence="2 3">DSM 2351</strain>
    </source>
</reference>
<evidence type="ECO:0000313" key="3">
    <source>
        <dbReference type="Proteomes" id="UP000064912"/>
    </source>
</evidence>
<feature type="transmembrane region" description="Helical" evidence="1">
    <location>
        <begin position="59"/>
        <end position="83"/>
    </location>
</feature>
<dbReference type="KEGG" id="rsu:NHU_03434"/>
<evidence type="ECO:0000256" key="1">
    <source>
        <dbReference type="SAM" id="Phobius"/>
    </source>
</evidence>
<feature type="transmembrane region" description="Helical" evidence="1">
    <location>
        <begin position="89"/>
        <end position="111"/>
    </location>
</feature>